<dbReference type="EMBL" id="JAUZEE010000001">
    <property type="protein sequence ID" value="MDP4299041.1"/>
    <property type="molecule type" value="Genomic_DNA"/>
</dbReference>
<protein>
    <submittedName>
        <fullName evidence="2">Uncharacterized protein</fullName>
    </submittedName>
</protein>
<feature type="region of interest" description="Disordered" evidence="1">
    <location>
        <begin position="782"/>
        <end position="806"/>
    </location>
</feature>
<proteinExistence type="predicted"/>
<gene>
    <name evidence="2" type="ORF">Q8X39_00200</name>
</gene>
<accession>A0ABT9FXS9</accession>
<evidence type="ECO:0000313" key="3">
    <source>
        <dbReference type="Proteomes" id="UP001235760"/>
    </source>
</evidence>
<dbReference type="Proteomes" id="UP001235760">
    <property type="component" value="Unassembled WGS sequence"/>
</dbReference>
<evidence type="ECO:0000256" key="1">
    <source>
        <dbReference type="SAM" id="MobiDB-lite"/>
    </source>
</evidence>
<sequence length="806" mass="89748">MSQPAASPRRSVYGRNYSYFSHRIFVVYMPEEMHKYLDERLELVSATAGESTTESDRLDRQLVRWVLLQRSQLNALALNRLLESWRGADDLLAIPPGLRSDPQYLMDITLQVALELALASAQQSPMLHSRPRLLMALMDAAYFLSRQRLEVDRRPGSDTTAAIDLSSNGLDDFRRYLVQRMNLEEDRHETRTEQQPATMPTVPLSDEEVKWLLGIAAGVARTLTPACSKAEIERRWQRDVAPRWKKLGLADPDQALFDALLVGDKAPLREEELAMATTAATTDARSGPASAHRVGSLRFRWRESAFPRSAWHASLDMIVATSRPALRCIRAIEGTVRRAMSAAARPGSTTPAMPWRPLEDLADRYRLLPTTPSWSSVAQAIDNLQRAARGLGSLEEVYRDAQMVRSYADMICRAETAEVVHRALHLAAFLAGMRAGWDSVPPGPQPTPWPVPQAARLPSLADWEQALSVLSNGLRCNEVDLPELTHRLKALWGDLMDMPPPITSPSIGRSEPVVVRRPTLASWRQPRGRSLPEQTGLASGAGREAVTAIHVQQHAFGRLAWRSAVERAAAGTEPSTVAPAAGGAEVICELLGFGPALYLPLRPERATLRQWTRVAAHALRESPPSMQEAWDDELREQLLMRALERLGLRTLDPALQDDVVKKLRNVTIVLRGKDERLSPIVGMSNNWRLAIVVGPRHASITEGWPLPPREGLVLAVMDHELDLLDRLIDALKVGPLPVQPLLATEPLPKASVSRVEQWVNRRLVEPPQRLWLTRSSQTIDQHPQLVDPKSADELWDATTTSPPTAR</sequence>
<organism evidence="2 3">
    <name type="scientific">Leptothrix discophora</name>
    <dbReference type="NCBI Taxonomy" id="89"/>
    <lineage>
        <taxon>Bacteria</taxon>
        <taxon>Pseudomonadati</taxon>
        <taxon>Pseudomonadota</taxon>
        <taxon>Betaproteobacteria</taxon>
        <taxon>Burkholderiales</taxon>
        <taxon>Sphaerotilaceae</taxon>
        <taxon>Leptothrix</taxon>
    </lineage>
</organism>
<keyword evidence="3" id="KW-1185">Reference proteome</keyword>
<reference evidence="2 3" key="1">
    <citation type="submission" date="2023-08" db="EMBL/GenBank/DDBJ databases">
        <authorList>
            <person name="Roldan D.M."/>
            <person name="Menes R.J."/>
        </authorList>
    </citation>
    <scope>NUCLEOTIDE SEQUENCE [LARGE SCALE GENOMIC DNA]</scope>
    <source>
        <strain evidence="2 3">CCM 2812</strain>
    </source>
</reference>
<evidence type="ECO:0000313" key="2">
    <source>
        <dbReference type="EMBL" id="MDP4299041.1"/>
    </source>
</evidence>
<name>A0ABT9FXS9_LEPDI</name>
<dbReference type="RefSeq" id="WP_305747614.1">
    <property type="nucleotide sequence ID" value="NZ_JAUZEE010000001.1"/>
</dbReference>
<comment type="caution">
    <text evidence="2">The sequence shown here is derived from an EMBL/GenBank/DDBJ whole genome shotgun (WGS) entry which is preliminary data.</text>
</comment>
<feature type="compositionally biased region" description="Polar residues" evidence="1">
    <location>
        <begin position="797"/>
        <end position="806"/>
    </location>
</feature>